<accession>A0A8J5SVW8</accession>
<sequence length="73" mass="8123">MSVIASVWLSSRRRVSSQHYQGCSYAYLVYFGSPLFRGELHNSGTAGFQELFASPVLAINVAFHYAKGTESHH</sequence>
<gene>
    <name evidence="1" type="ORF">GUJ93_ZPchr0003g18204</name>
</gene>
<organism evidence="1 2">
    <name type="scientific">Zizania palustris</name>
    <name type="common">Northern wild rice</name>
    <dbReference type="NCBI Taxonomy" id="103762"/>
    <lineage>
        <taxon>Eukaryota</taxon>
        <taxon>Viridiplantae</taxon>
        <taxon>Streptophyta</taxon>
        <taxon>Embryophyta</taxon>
        <taxon>Tracheophyta</taxon>
        <taxon>Spermatophyta</taxon>
        <taxon>Magnoliopsida</taxon>
        <taxon>Liliopsida</taxon>
        <taxon>Poales</taxon>
        <taxon>Poaceae</taxon>
        <taxon>BOP clade</taxon>
        <taxon>Oryzoideae</taxon>
        <taxon>Oryzeae</taxon>
        <taxon>Zizaniinae</taxon>
        <taxon>Zizania</taxon>
    </lineage>
</organism>
<dbReference type="EMBL" id="JAAALK010000286">
    <property type="protein sequence ID" value="KAG8062721.1"/>
    <property type="molecule type" value="Genomic_DNA"/>
</dbReference>
<reference evidence="1" key="1">
    <citation type="journal article" date="2021" name="bioRxiv">
        <title>Whole Genome Assembly and Annotation of Northern Wild Rice, Zizania palustris L., Supports a Whole Genome Duplication in the Zizania Genus.</title>
        <authorList>
            <person name="Haas M."/>
            <person name="Kono T."/>
            <person name="Macchietto M."/>
            <person name="Millas R."/>
            <person name="McGilp L."/>
            <person name="Shao M."/>
            <person name="Duquette J."/>
            <person name="Hirsch C.N."/>
            <person name="Kimball J."/>
        </authorList>
    </citation>
    <scope>NUCLEOTIDE SEQUENCE</scope>
    <source>
        <tissue evidence="1">Fresh leaf tissue</tissue>
    </source>
</reference>
<keyword evidence="2" id="KW-1185">Reference proteome</keyword>
<dbReference type="AlphaFoldDB" id="A0A8J5SVW8"/>
<evidence type="ECO:0000313" key="1">
    <source>
        <dbReference type="EMBL" id="KAG8062721.1"/>
    </source>
</evidence>
<reference evidence="1" key="2">
    <citation type="submission" date="2021-02" db="EMBL/GenBank/DDBJ databases">
        <authorList>
            <person name="Kimball J.A."/>
            <person name="Haas M.W."/>
            <person name="Macchietto M."/>
            <person name="Kono T."/>
            <person name="Duquette J."/>
            <person name="Shao M."/>
        </authorList>
    </citation>
    <scope>NUCLEOTIDE SEQUENCE</scope>
    <source>
        <tissue evidence="1">Fresh leaf tissue</tissue>
    </source>
</reference>
<proteinExistence type="predicted"/>
<name>A0A8J5SVW8_ZIZPA</name>
<evidence type="ECO:0000313" key="2">
    <source>
        <dbReference type="Proteomes" id="UP000729402"/>
    </source>
</evidence>
<dbReference type="Proteomes" id="UP000729402">
    <property type="component" value="Unassembled WGS sequence"/>
</dbReference>
<protein>
    <submittedName>
        <fullName evidence="1">Uncharacterized protein</fullName>
    </submittedName>
</protein>
<comment type="caution">
    <text evidence="1">The sequence shown here is derived from an EMBL/GenBank/DDBJ whole genome shotgun (WGS) entry which is preliminary data.</text>
</comment>